<dbReference type="EMBL" id="FNIX01000022">
    <property type="protein sequence ID" value="SDP93578.1"/>
    <property type="molecule type" value="Genomic_DNA"/>
</dbReference>
<feature type="region of interest" description="Disordered" evidence="1">
    <location>
        <begin position="131"/>
        <end position="163"/>
    </location>
</feature>
<protein>
    <submittedName>
        <fullName evidence="2">Uncharacterized protein</fullName>
    </submittedName>
</protein>
<dbReference type="AlphaFoldDB" id="A0A1H0WSA8"/>
<dbReference type="Proteomes" id="UP000199691">
    <property type="component" value="Unassembled WGS sequence"/>
</dbReference>
<feature type="compositionally biased region" description="Polar residues" evidence="1">
    <location>
        <begin position="230"/>
        <end position="242"/>
    </location>
</feature>
<reference evidence="3" key="1">
    <citation type="submission" date="2016-10" db="EMBL/GenBank/DDBJ databases">
        <authorList>
            <person name="Varghese N."/>
            <person name="Submissions S."/>
        </authorList>
    </citation>
    <scope>NUCLEOTIDE SEQUENCE [LARGE SCALE GENOMIC DNA]</scope>
    <source>
        <strain evidence="3">CGMCC 4.6609</strain>
    </source>
</reference>
<dbReference type="STRING" id="641025.SAMN05421507_12247"/>
<gene>
    <name evidence="2" type="ORF">SAMN05421507_12247</name>
</gene>
<evidence type="ECO:0000313" key="3">
    <source>
        <dbReference type="Proteomes" id="UP000199691"/>
    </source>
</evidence>
<sequence length="242" mass="26563">MNWSTSSAPTGHHRSSQLVRQTSCRHSRSSRRSQRRRSAAVEAHRVRRPGSPSTRPARARCSPWPGRTCFRSGRVDTTRPRGRGRFLQPAERDRCRTAQARASRPPVHPMPVRGSAGRVLRRVVADVVPQPPPRVGEQLAGARGGLRRDSPVGVPRGVRSDRVQEPATALARALRRRVIGGFGARCSATRTHVAPDADGSDSKSVRSRTGCRVPVRTGKTSCRLERRTNLDSVANQKRSASS</sequence>
<feature type="compositionally biased region" description="Basic residues" evidence="1">
    <location>
        <begin position="23"/>
        <end position="38"/>
    </location>
</feature>
<proteinExistence type="predicted"/>
<keyword evidence="3" id="KW-1185">Reference proteome</keyword>
<feature type="region of interest" description="Disordered" evidence="1">
    <location>
        <begin position="1"/>
        <end position="113"/>
    </location>
</feature>
<feature type="region of interest" description="Disordered" evidence="1">
    <location>
        <begin position="192"/>
        <end position="242"/>
    </location>
</feature>
<accession>A0A1H0WSA8</accession>
<evidence type="ECO:0000256" key="1">
    <source>
        <dbReference type="SAM" id="MobiDB-lite"/>
    </source>
</evidence>
<name>A0A1H0WSA8_9PSEU</name>
<organism evidence="2 3">
    <name type="scientific">Lentzea jiangxiensis</name>
    <dbReference type="NCBI Taxonomy" id="641025"/>
    <lineage>
        <taxon>Bacteria</taxon>
        <taxon>Bacillati</taxon>
        <taxon>Actinomycetota</taxon>
        <taxon>Actinomycetes</taxon>
        <taxon>Pseudonocardiales</taxon>
        <taxon>Pseudonocardiaceae</taxon>
        <taxon>Lentzea</taxon>
    </lineage>
</organism>
<evidence type="ECO:0000313" key="2">
    <source>
        <dbReference type="EMBL" id="SDP93578.1"/>
    </source>
</evidence>